<protein>
    <submittedName>
        <fullName evidence="2">Uncharacterized protein</fullName>
    </submittedName>
</protein>
<reference evidence="3" key="2">
    <citation type="journal article" date="2017" name="Nat. Plants">
        <title>The Aegilops tauschii genome reveals multiple impacts of transposons.</title>
        <authorList>
            <person name="Zhao G."/>
            <person name="Zou C."/>
            <person name="Li K."/>
            <person name="Wang K."/>
            <person name="Li T."/>
            <person name="Gao L."/>
            <person name="Zhang X."/>
            <person name="Wang H."/>
            <person name="Yang Z."/>
            <person name="Liu X."/>
            <person name="Jiang W."/>
            <person name="Mao L."/>
            <person name="Kong X."/>
            <person name="Jiao Y."/>
            <person name="Jia J."/>
        </authorList>
    </citation>
    <scope>NUCLEOTIDE SEQUENCE [LARGE SCALE GENOMIC DNA]</scope>
    <source>
        <strain evidence="3">cv. AL8/78</strain>
    </source>
</reference>
<sequence length="100" mass="11392">MVGSDLRADLPDQHAGGDHRPHEMVQDRGCDAAREGQLHRLIDKYRSWLAPVVGVFVRWRGRTMLEQKASFLTVYFQGIYVSETERCTLKKKENGSCNGN</sequence>
<dbReference type="EnsemblPlants" id="AET6Gv20864800.13">
    <property type="protein sequence ID" value="AET6Gv20864800.13"/>
    <property type="gene ID" value="AET6Gv20864800"/>
</dbReference>
<reference evidence="3" key="1">
    <citation type="journal article" date="2014" name="Science">
        <title>Ancient hybridizations among the ancestral genomes of bread wheat.</title>
        <authorList>
            <consortium name="International Wheat Genome Sequencing Consortium,"/>
            <person name="Marcussen T."/>
            <person name="Sandve S.R."/>
            <person name="Heier L."/>
            <person name="Spannagl M."/>
            <person name="Pfeifer M."/>
            <person name="Jakobsen K.S."/>
            <person name="Wulff B.B."/>
            <person name="Steuernagel B."/>
            <person name="Mayer K.F."/>
            <person name="Olsen O.A."/>
        </authorList>
    </citation>
    <scope>NUCLEOTIDE SEQUENCE [LARGE SCALE GENOMIC DNA]</scope>
    <source>
        <strain evidence="3">cv. AL8/78</strain>
    </source>
</reference>
<keyword evidence="3" id="KW-1185">Reference proteome</keyword>
<proteinExistence type="predicted"/>
<evidence type="ECO:0000313" key="2">
    <source>
        <dbReference type="EnsemblPlants" id="AET6Gv20864800.13"/>
    </source>
</evidence>
<dbReference type="Proteomes" id="UP000015105">
    <property type="component" value="Chromosome 6D"/>
</dbReference>
<evidence type="ECO:0000313" key="3">
    <source>
        <dbReference type="Proteomes" id="UP000015105"/>
    </source>
</evidence>
<dbReference type="Gramene" id="AET6Gv20864800.13">
    <property type="protein sequence ID" value="AET6Gv20864800.13"/>
    <property type="gene ID" value="AET6Gv20864800"/>
</dbReference>
<reference evidence="2" key="5">
    <citation type="journal article" date="2021" name="G3 (Bethesda)">
        <title>Aegilops tauschii genome assembly Aet v5.0 features greater sequence contiguity and improved annotation.</title>
        <authorList>
            <person name="Wang L."/>
            <person name="Zhu T."/>
            <person name="Rodriguez J.C."/>
            <person name="Deal K.R."/>
            <person name="Dubcovsky J."/>
            <person name="McGuire P.E."/>
            <person name="Lux T."/>
            <person name="Spannagl M."/>
            <person name="Mayer K.F.X."/>
            <person name="Baldrich P."/>
            <person name="Meyers B.C."/>
            <person name="Huo N."/>
            <person name="Gu Y.Q."/>
            <person name="Zhou H."/>
            <person name="Devos K.M."/>
            <person name="Bennetzen J.L."/>
            <person name="Unver T."/>
            <person name="Budak H."/>
            <person name="Gulick P.J."/>
            <person name="Galiba G."/>
            <person name="Kalapos B."/>
            <person name="Nelson D.R."/>
            <person name="Li P."/>
            <person name="You F.M."/>
            <person name="Luo M.C."/>
            <person name="Dvorak J."/>
        </authorList>
    </citation>
    <scope>NUCLEOTIDE SEQUENCE [LARGE SCALE GENOMIC DNA]</scope>
    <source>
        <strain evidence="2">cv. AL8/78</strain>
    </source>
</reference>
<reference evidence="2" key="4">
    <citation type="submission" date="2019-03" db="UniProtKB">
        <authorList>
            <consortium name="EnsemblPlants"/>
        </authorList>
    </citation>
    <scope>IDENTIFICATION</scope>
</reference>
<organism evidence="2 3">
    <name type="scientific">Aegilops tauschii subsp. strangulata</name>
    <name type="common">Goatgrass</name>
    <dbReference type="NCBI Taxonomy" id="200361"/>
    <lineage>
        <taxon>Eukaryota</taxon>
        <taxon>Viridiplantae</taxon>
        <taxon>Streptophyta</taxon>
        <taxon>Embryophyta</taxon>
        <taxon>Tracheophyta</taxon>
        <taxon>Spermatophyta</taxon>
        <taxon>Magnoliopsida</taxon>
        <taxon>Liliopsida</taxon>
        <taxon>Poales</taxon>
        <taxon>Poaceae</taxon>
        <taxon>BOP clade</taxon>
        <taxon>Pooideae</taxon>
        <taxon>Triticodae</taxon>
        <taxon>Triticeae</taxon>
        <taxon>Triticinae</taxon>
        <taxon>Aegilops</taxon>
    </lineage>
</organism>
<name>A0A453PTR7_AEGTS</name>
<evidence type="ECO:0000256" key="1">
    <source>
        <dbReference type="SAM" id="MobiDB-lite"/>
    </source>
</evidence>
<reference evidence="2" key="3">
    <citation type="journal article" date="2017" name="Nature">
        <title>Genome sequence of the progenitor of the wheat D genome Aegilops tauschii.</title>
        <authorList>
            <person name="Luo M.C."/>
            <person name="Gu Y.Q."/>
            <person name="Puiu D."/>
            <person name="Wang H."/>
            <person name="Twardziok S.O."/>
            <person name="Deal K.R."/>
            <person name="Huo N."/>
            <person name="Zhu T."/>
            <person name="Wang L."/>
            <person name="Wang Y."/>
            <person name="McGuire P.E."/>
            <person name="Liu S."/>
            <person name="Long H."/>
            <person name="Ramasamy R.K."/>
            <person name="Rodriguez J.C."/>
            <person name="Van S.L."/>
            <person name="Yuan L."/>
            <person name="Wang Z."/>
            <person name="Xia Z."/>
            <person name="Xiao L."/>
            <person name="Anderson O.D."/>
            <person name="Ouyang S."/>
            <person name="Liang Y."/>
            <person name="Zimin A.V."/>
            <person name="Pertea G."/>
            <person name="Qi P."/>
            <person name="Bennetzen J.L."/>
            <person name="Dai X."/>
            <person name="Dawson M.W."/>
            <person name="Muller H.G."/>
            <person name="Kugler K."/>
            <person name="Rivarola-Duarte L."/>
            <person name="Spannagl M."/>
            <person name="Mayer K.F.X."/>
            <person name="Lu F.H."/>
            <person name="Bevan M.W."/>
            <person name="Leroy P."/>
            <person name="Li P."/>
            <person name="You F.M."/>
            <person name="Sun Q."/>
            <person name="Liu Z."/>
            <person name="Lyons E."/>
            <person name="Wicker T."/>
            <person name="Salzberg S.L."/>
            <person name="Devos K.M."/>
            <person name="Dvorak J."/>
        </authorList>
    </citation>
    <scope>NUCLEOTIDE SEQUENCE [LARGE SCALE GENOMIC DNA]</scope>
    <source>
        <strain evidence="2">cv. AL8/78</strain>
    </source>
</reference>
<accession>A0A453PTR7</accession>
<feature type="region of interest" description="Disordered" evidence="1">
    <location>
        <begin position="1"/>
        <end position="28"/>
    </location>
</feature>
<dbReference type="AlphaFoldDB" id="A0A453PTR7"/>